<dbReference type="Gene3D" id="4.10.60.10">
    <property type="entry name" value="Zinc finger, CCHC-type"/>
    <property type="match status" value="1"/>
</dbReference>
<evidence type="ECO:0000313" key="4">
    <source>
        <dbReference type="EMBL" id="MQM16648.1"/>
    </source>
</evidence>
<dbReference type="SMART" id="SM00343">
    <property type="entry name" value="ZnF_C2HC"/>
    <property type="match status" value="1"/>
</dbReference>
<reference evidence="4" key="1">
    <citation type="submission" date="2017-07" db="EMBL/GenBank/DDBJ databases">
        <title>Taro Niue Genome Assembly and Annotation.</title>
        <authorList>
            <person name="Atibalentja N."/>
            <person name="Keating K."/>
            <person name="Fields C.J."/>
        </authorList>
    </citation>
    <scope>NUCLEOTIDE SEQUENCE</scope>
    <source>
        <strain evidence="4">Niue_2</strain>
        <tissue evidence="4">Leaf</tissue>
    </source>
</reference>
<protein>
    <recommendedName>
        <fullName evidence="3">CCHC-type domain-containing protein</fullName>
    </recommendedName>
</protein>
<dbReference type="SUPFAM" id="SSF57756">
    <property type="entry name" value="Retrovirus zinc finger-like domains"/>
    <property type="match status" value="1"/>
</dbReference>
<feature type="region of interest" description="Disordered" evidence="2">
    <location>
        <begin position="20"/>
        <end position="88"/>
    </location>
</feature>
<dbReference type="GO" id="GO:0003676">
    <property type="term" value="F:nucleic acid binding"/>
    <property type="evidence" value="ECO:0007669"/>
    <property type="project" value="InterPro"/>
</dbReference>
<proteinExistence type="predicted"/>
<feature type="compositionally biased region" description="Basic residues" evidence="2">
    <location>
        <begin position="60"/>
        <end position="72"/>
    </location>
</feature>
<sequence length="313" mass="34368">MCRIVEEAAQRAATLERSIRARQASGSGSGSYRLPQHAAGVSKGKAPAGHSSSGFGKCGQKLKKVFKGKGRGGRQQFQQGRGYKPEVEELQQSTARQPTIPPGYMCYNCNQPRHLIRNCPYPREYGYGRGVQQQQPQQPLAGRGGGASQHALLVGGTDTSSRHWSPASPFQCLTLGCSGQRPQSLLLPYLCGLLELGEFPTEPVTSEAHPYSPHVKARRRFRYHLLVQGRSAAVLGQHLQQCSFRSSVVSFFSCTSLPRTANSWRIVSFDVSLGGATPPRGWPLVCIQQGVASFFLLMVECCLYSTFYYLPRE</sequence>
<dbReference type="Proteomes" id="UP000652761">
    <property type="component" value="Unassembled WGS sequence"/>
</dbReference>
<keyword evidence="1" id="KW-0863">Zinc-finger</keyword>
<accession>A0A843XBB8</accession>
<evidence type="ECO:0000256" key="2">
    <source>
        <dbReference type="SAM" id="MobiDB-lite"/>
    </source>
</evidence>
<gene>
    <name evidence="4" type="ORF">Taro_049606</name>
</gene>
<dbReference type="InterPro" id="IPR036875">
    <property type="entry name" value="Znf_CCHC_sf"/>
</dbReference>
<evidence type="ECO:0000313" key="5">
    <source>
        <dbReference type="Proteomes" id="UP000652761"/>
    </source>
</evidence>
<evidence type="ECO:0000256" key="1">
    <source>
        <dbReference type="PROSITE-ProRule" id="PRU00047"/>
    </source>
</evidence>
<keyword evidence="5" id="KW-1185">Reference proteome</keyword>
<feature type="domain" description="CCHC-type" evidence="3">
    <location>
        <begin position="106"/>
        <end position="120"/>
    </location>
</feature>
<keyword evidence="1" id="KW-0479">Metal-binding</keyword>
<dbReference type="EMBL" id="NMUH01007103">
    <property type="protein sequence ID" value="MQM16648.1"/>
    <property type="molecule type" value="Genomic_DNA"/>
</dbReference>
<dbReference type="PROSITE" id="PS50158">
    <property type="entry name" value="ZF_CCHC"/>
    <property type="match status" value="1"/>
</dbReference>
<comment type="caution">
    <text evidence="4">The sequence shown here is derived from an EMBL/GenBank/DDBJ whole genome shotgun (WGS) entry which is preliminary data.</text>
</comment>
<dbReference type="AlphaFoldDB" id="A0A843XBB8"/>
<organism evidence="4 5">
    <name type="scientific">Colocasia esculenta</name>
    <name type="common">Wild taro</name>
    <name type="synonym">Arum esculentum</name>
    <dbReference type="NCBI Taxonomy" id="4460"/>
    <lineage>
        <taxon>Eukaryota</taxon>
        <taxon>Viridiplantae</taxon>
        <taxon>Streptophyta</taxon>
        <taxon>Embryophyta</taxon>
        <taxon>Tracheophyta</taxon>
        <taxon>Spermatophyta</taxon>
        <taxon>Magnoliopsida</taxon>
        <taxon>Liliopsida</taxon>
        <taxon>Araceae</taxon>
        <taxon>Aroideae</taxon>
        <taxon>Colocasieae</taxon>
        <taxon>Colocasia</taxon>
    </lineage>
</organism>
<dbReference type="GO" id="GO:0008270">
    <property type="term" value="F:zinc ion binding"/>
    <property type="evidence" value="ECO:0007669"/>
    <property type="project" value="UniProtKB-KW"/>
</dbReference>
<name>A0A843XBB8_COLES</name>
<evidence type="ECO:0000259" key="3">
    <source>
        <dbReference type="PROSITE" id="PS50158"/>
    </source>
</evidence>
<keyword evidence="1" id="KW-0862">Zinc</keyword>
<dbReference type="InterPro" id="IPR001878">
    <property type="entry name" value="Znf_CCHC"/>
</dbReference>